<evidence type="ECO:0000313" key="1">
    <source>
        <dbReference type="EMBL" id="MDP5137501.1"/>
    </source>
</evidence>
<evidence type="ECO:0000313" key="2">
    <source>
        <dbReference type="Proteomes" id="UP001231109"/>
    </source>
</evidence>
<proteinExistence type="predicted"/>
<dbReference type="InterPro" id="IPR023373">
    <property type="entry name" value="YmcC_sf"/>
</dbReference>
<organism evidence="1 2">
    <name type="scientific">Rheinheimera baltica</name>
    <dbReference type="NCBI Taxonomy" id="67576"/>
    <lineage>
        <taxon>Bacteria</taxon>
        <taxon>Pseudomonadati</taxon>
        <taxon>Pseudomonadota</taxon>
        <taxon>Gammaproteobacteria</taxon>
        <taxon>Chromatiales</taxon>
        <taxon>Chromatiaceae</taxon>
        <taxon>Rheinheimera</taxon>
    </lineage>
</organism>
<dbReference type="SUPFAM" id="SSF159270">
    <property type="entry name" value="YmcC-like"/>
    <property type="match status" value="1"/>
</dbReference>
<accession>A0ABT9I285</accession>
<dbReference type="RefSeq" id="WP_305976832.1">
    <property type="nucleotide sequence ID" value="NZ_JAPJDZ010000052.1"/>
</dbReference>
<keyword evidence="1" id="KW-0449">Lipoprotein</keyword>
<dbReference type="InterPro" id="IPR021308">
    <property type="entry name" value="GfcB"/>
</dbReference>
<protein>
    <submittedName>
        <fullName evidence="1">YjbF family lipoprotein</fullName>
    </submittedName>
</protein>
<dbReference type="EMBL" id="JAPJDZ010000052">
    <property type="protein sequence ID" value="MDP5137501.1"/>
    <property type="molecule type" value="Genomic_DNA"/>
</dbReference>
<gene>
    <name evidence="1" type="ORF">ORJ04_16210</name>
</gene>
<reference evidence="1 2" key="1">
    <citation type="submission" date="2022-11" db="EMBL/GenBank/DDBJ databases">
        <title>Viruses from the air-sea interface of a natural surface slick.</title>
        <authorList>
            <person name="Rahlff J."/>
            <person name="Holmfeldt K."/>
        </authorList>
    </citation>
    <scope>NUCLEOTIDE SEQUENCE [LARGE SCALE GENOMIC DNA]</scope>
    <source>
        <strain evidence="1 2">SMS4</strain>
    </source>
</reference>
<dbReference type="PROSITE" id="PS51257">
    <property type="entry name" value="PROKAR_LIPOPROTEIN"/>
    <property type="match status" value="1"/>
</dbReference>
<dbReference type="Pfam" id="PF11102">
    <property type="entry name" value="YjbF"/>
    <property type="match status" value="1"/>
</dbReference>
<comment type="caution">
    <text evidence="1">The sequence shown here is derived from an EMBL/GenBank/DDBJ whole genome shotgun (WGS) entry which is preliminary data.</text>
</comment>
<sequence>MFRLILLSIVLSSLIGCSGTLYVYKENLKLLFKSPAAVSPDRAYVAASQYDIIQVNIADKQAIMALAFVEQGQDKFISADNGFVIFANGRIVRTAGFIDNLLHVHNLAADPLKQSFSALGGRRWQYVEQTNTLTAKANSAQFNIEGQRVLTLLNSELTTVLLSETVHPENEDSFVNLYWFDETSGKLIKTKQHPANMTDAVTVTFLSRVNRILSVIPGESK</sequence>
<dbReference type="Gene3D" id="2.40.360.10">
    <property type="entry name" value="YmcC-like"/>
    <property type="match status" value="1"/>
</dbReference>
<dbReference type="Proteomes" id="UP001231109">
    <property type="component" value="Unassembled WGS sequence"/>
</dbReference>
<keyword evidence="2" id="KW-1185">Reference proteome</keyword>
<name>A0ABT9I285_9GAMM</name>